<keyword evidence="4" id="KW-0479">Metal-binding</keyword>
<evidence type="ECO:0000256" key="9">
    <source>
        <dbReference type="ARBA" id="ARBA00023125"/>
    </source>
</evidence>
<keyword evidence="2" id="KW-0963">Cytoplasm</keyword>
<keyword evidence="5" id="KW-0255">Endonuclease</keyword>
<dbReference type="PANTHER" id="PTHR30194">
    <property type="entry name" value="CROSSOVER JUNCTION ENDODEOXYRIBONUCLEASE RUVC"/>
    <property type="match status" value="1"/>
</dbReference>
<dbReference type="InterPro" id="IPR012337">
    <property type="entry name" value="RNaseH-like_sf"/>
</dbReference>
<keyword evidence="8" id="KW-0460">Magnesium</keyword>
<keyword evidence="7" id="KW-0378">Hydrolase</keyword>
<evidence type="ECO:0000256" key="11">
    <source>
        <dbReference type="ARBA" id="ARBA00023204"/>
    </source>
</evidence>
<dbReference type="FunFam" id="3.30.420.10:FF:000002">
    <property type="entry name" value="Crossover junction endodeoxyribonuclease RuvC"/>
    <property type="match status" value="1"/>
</dbReference>
<dbReference type="GO" id="GO:0006310">
    <property type="term" value="P:DNA recombination"/>
    <property type="evidence" value="ECO:0007669"/>
    <property type="project" value="UniProtKB-KW"/>
</dbReference>
<dbReference type="GO" id="GO:0006281">
    <property type="term" value="P:DNA repair"/>
    <property type="evidence" value="ECO:0007669"/>
    <property type="project" value="UniProtKB-KW"/>
</dbReference>
<dbReference type="GO" id="GO:0008821">
    <property type="term" value="F:crossover junction DNA endonuclease activity"/>
    <property type="evidence" value="ECO:0007669"/>
    <property type="project" value="InterPro"/>
</dbReference>
<dbReference type="SUPFAM" id="SSF53098">
    <property type="entry name" value="Ribonuclease H-like"/>
    <property type="match status" value="1"/>
</dbReference>
<evidence type="ECO:0000313" key="12">
    <source>
        <dbReference type="EMBL" id="SVD65438.1"/>
    </source>
</evidence>
<evidence type="ECO:0000256" key="4">
    <source>
        <dbReference type="ARBA" id="ARBA00022723"/>
    </source>
</evidence>
<dbReference type="NCBIfam" id="TIGR00228">
    <property type="entry name" value="ruvC"/>
    <property type="match status" value="1"/>
</dbReference>
<evidence type="ECO:0000256" key="1">
    <source>
        <dbReference type="ARBA" id="ARBA00009518"/>
    </source>
</evidence>
<dbReference type="InterPro" id="IPR002176">
    <property type="entry name" value="X-over_junc_endoDNase_RuvC"/>
</dbReference>
<keyword evidence="11" id="KW-0234">DNA repair</keyword>
<dbReference type="Gene3D" id="3.30.420.10">
    <property type="entry name" value="Ribonuclease H-like superfamily/Ribonuclease H"/>
    <property type="match status" value="1"/>
</dbReference>
<name>A0A382X516_9ZZZZ</name>
<evidence type="ECO:0000256" key="3">
    <source>
        <dbReference type="ARBA" id="ARBA00022722"/>
    </source>
</evidence>
<keyword evidence="9" id="KW-0238">DNA-binding</keyword>
<proteinExistence type="inferred from homology"/>
<dbReference type="EMBL" id="UINC01164534">
    <property type="protein sequence ID" value="SVD65438.1"/>
    <property type="molecule type" value="Genomic_DNA"/>
</dbReference>
<dbReference type="CDD" id="cd16962">
    <property type="entry name" value="RuvC"/>
    <property type="match status" value="1"/>
</dbReference>
<comment type="similarity">
    <text evidence="1">Belongs to the RuvC family.</text>
</comment>
<accession>A0A382X516</accession>
<dbReference type="GO" id="GO:0003677">
    <property type="term" value="F:DNA binding"/>
    <property type="evidence" value="ECO:0007669"/>
    <property type="project" value="UniProtKB-KW"/>
</dbReference>
<reference evidence="12" key="1">
    <citation type="submission" date="2018-05" db="EMBL/GenBank/DDBJ databases">
        <authorList>
            <person name="Lanie J.A."/>
            <person name="Ng W.-L."/>
            <person name="Kazmierczak K.M."/>
            <person name="Andrzejewski T.M."/>
            <person name="Davidsen T.M."/>
            <person name="Wayne K.J."/>
            <person name="Tettelin H."/>
            <person name="Glass J.I."/>
            <person name="Rusch D."/>
            <person name="Podicherti R."/>
            <person name="Tsui H.-C.T."/>
            <person name="Winkler M.E."/>
        </authorList>
    </citation>
    <scope>NUCLEOTIDE SEQUENCE</scope>
</reference>
<sequence length="204" mass="21968">MADDVRVGISARQFEQLQQRVSGKKNAAKKTPEDSAVLHSIIIGVDPSLRGTGFGVIRLGKNPPETLDQGTIKCPKKWDRSQCLAAISKALREVVARHKPTVCAIEGLFYAQNVKTALTMGEARGAAMAVIAESGLEIFEIAPRKVKQSIVGYGNAQKIAVAKMVQRMLALKELPAPDAADALALALTHSHLHNRFAIDPAQKI</sequence>
<dbReference type="InterPro" id="IPR036397">
    <property type="entry name" value="RNaseH_sf"/>
</dbReference>
<dbReference type="HAMAP" id="MF_00034">
    <property type="entry name" value="RuvC"/>
    <property type="match status" value="1"/>
</dbReference>
<evidence type="ECO:0000256" key="6">
    <source>
        <dbReference type="ARBA" id="ARBA00022763"/>
    </source>
</evidence>
<gene>
    <name evidence="12" type="ORF">METZ01_LOCUS418292</name>
</gene>
<evidence type="ECO:0000256" key="7">
    <source>
        <dbReference type="ARBA" id="ARBA00022801"/>
    </source>
</evidence>
<evidence type="ECO:0000256" key="8">
    <source>
        <dbReference type="ARBA" id="ARBA00022842"/>
    </source>
</evidence>
<dbReference type="PROSITE" id="PS01321">
    <property type="entry name" value="RUVC"/>
    <property type="match status" value="1"/>
</dbReference>
<dbReference type="GO" id="GO:0046872">
    <property type="term" value="F:metal ion binding"/>
    <property type="evidence" value="ECO:0007669"/>
    <property type="project" value="UniProtKB-KW"/>
</dbReference>
<keyword evidence="10" id="KW-0233">DNA recombination</keyword>
<dbReference type="PRINTS" id="PR00696">
    <property type="entry name" value="RSOLVASERUVC"/>
</dbReference>
<protein>
    <submittedName>
        <fullName evidence="12">Uncharacterized protein</fullName>
    </submittedName>
</protein>
<keyword evidence="3" id="KW-0540">Nuclease</keyword>
<keyword evidence="6" id="KW-0227">DNA damage</keyword>
<evidence type="ECO:0000256" key="2">
    <source>
        <dbReference type="ARBA" id="ARBA00022490"/>
    </source>
</evidence>
<dbReference type="InterPro" id="IPR020563">
    <property type="entry name" value="X-over_junc_endoDNase_Mg_BS"/>
</dbReference>
<dbReference type="AlphaFoldDB" id="A0A382X516"/>
<dbReference type="Pfam" id="PF02075">
    <property type="entry name" value="RuvC"/>
    <property type="match status" value="1"/>
</dbReference>
<organism evidence="12">
    <name type="scientific">marine metagenome</name>
    <dbReference type="NCBI Taxonomy" id="408172"/>
    <lineage>
        <taxon>unclassified sequences</taxon>
        <taxon>metagenomes</taxon>
        <taxon>ecological metagenomes</taxon>
    </lineage>
</organism>
<evidence type="ECO:0000256" key="10">
    <source>
        <dbReference type="ARBA" id="ARBA00023172"/>
    </source>
</evidence>
<evidence type="ECO:0000256" key="5">
    <source>
        <dbReference type="ARBA" id="ARBA00022759"/>
    </source>
</evidence>
<dbReference type="PANTHER" id="PTHR30194:SF3">
    <property type="entry name" value="CROSSOVER JUNCTION ENDODEOXYRIBONUCLEASE RUVC"/>
    <property type="match status" value="1"/>
</dbReference>